<evidence type="ECO:0000256" key="2">
    <source>
        <dbReference type="SAM" id="Phobius"/>
    </source>
</evidence>
<keyword evidence="2" id="KW-1133">Transmembrane helix</keyword>
<feature type="transmembrane region" description="Helical" evidence="2">
    <location>
        <begin position="304"/>
        <end position="323"/>
    </location>
</feature>
<feature type="transmembrane region" description="Helical" evidence="2">
    <location>
        <begin position="271"/>
        <end position="292"/>
    </location>
</feature>
<dbReference type="Proteomes" id="UP001597391">
    <property type="component" value="Unassembled WGS sequence"/>
</dbReference>
<feature type="transmembrane region" description="Helical" evidence="2">
    <location>
        <begin position="238"/>
        <end position="259"/>
    </location>
</feature>
<dbReference type="RefSeq" id="WP_377467677.1">
    <property type="nucleotide sequence ID" value="NZ_JBHUOP010000007.1"/>
</dbReference>
<feature type="transmembrane region" description="Helical" evidence="2">
    <location>
        <begin position="49"/>
        <end position="65"/>
    </location>
</feature>
<evidence type="ECO:0000313" key="3">
    <source>
        <dbReference type="EMBL" id="MFD2841558.1"/>
    </source>
</evidence>
<feature type="transmembrane region" description="Helical" evidence="2">
    <location>
        <begin position="98"/>
        <end position="118"/>
    </location>
</feature>
<feature type="transmembrane region" description="Helical" evidence="2">
    <location>
        <begin position="335"/>
        <end position="358"/>
    </location>
</feature>
<feature type="compositionally biased region" description="Low complexity" evidence="1">
    <location>
        <begin position="398"/>
        <end position="415"/>
    </location>
</feature>
<feature type="transmembrane region" description="Helical" evidence="2">
    <location>
        <begin position="181"/>
        <end position="201"/>
    </location>
</feature>
<name>A0ABW5XKZ2_9MICO</name>
<feature type="transmembrane region" description="Helical" evidence="2">
    <location>
        <begin position="125"/>
        <end position="145"/>
    </location>
</feature>
<keyword evidence="2" id="KW-0472">Membrane</keyword>
<proteinExistence type="predicted"/>
<comment type="caution">
    <text evidence="3">The sequence shown here is derived from an EMBL/GenBank/DDBJ whole genome shotgun (WGS) entry which is preliminary data.</text>
</comment>
<feature type="region of interest" description="Disordered" evidence="1">
    <location>
        <begin position="360"/>
        <end position="415"/>
    </location>
</feature>
<keyword evidence="4" id="KW-1185">Reference proteome</keyword>
<evidence type="ECO:0000256" key="1">
    <source>
        <dbReference type="SAM" id="MobiDB-lite"/>
    </source>
</evidence>
<protein>
    <recommendedName>
        <fullName evidence="5">NnrS family protein</fullName>
    </recommendedName>
</protein>
<feature type="transmembrane region" description="Helical" evidence="2">
    <location>
        <begin position="207"/>
        <end position="226"/>
    </location>
</feature>
<sequence length="415" mass="43940">MTTAQARRLPPLRGVLLLPAGLALLAGLDAALLLLGFPAPLTFSRLADVHGYLMTLGFVGTLISLERAVALSKWWGYLSPVTMGLGGLLLLSPVPLTIAFMCSLVGITGMCVNYAVLWRRNRDEAVLIQTLGAAVAAIATLLLISGVPIRVVVSWLAVFLILTICGERLELARLTLARHDGTVLLVLSCAIVLTLLGALLWPTVGYPLLGAEILGLTIWLGSRDVAMKLIRTDGLRRFMAACMLAGYFWLGVAGAVWLLGPAFEGVRYDAVIHAVFIGFTMSMIMAHASTILPAVLRRPLPYRSFMWVPALLLHASLLVRLWIGDALGVLEAVEYGGLVNVIALLLFFGTAVVSSILGPPRTAPSPTKTPPAVKSPTVNLPNPETADPAVPTGATEVSPSSSPTLLALAPAPKDT</sequence>
<evidence type="ECO:0008006" key="5">
    <source>
        <dbReference type="Google" id="ProtNLM"/>
    </source>
</evidence>
<feature type="transmembrane region" description="Helical" evidence="2">
    <location>
        <begin position="12"/>
        <end position="37"/>
    </location>
</feature>
<keyword evidence="2" id="KW-0812">Transmembrane</keyword>
<evidence type="ECO:0000313" key="4">
    <source>
        <dbReference type="Proteomes" id="UP001597391"/>
    </source>
</evidence>
<accession>A0ABW5XKZ2</accession>
<feature type="transmembrane region" description="Helical" evidence="2">
    <location>
        <begin position="151"/>
        <end position="169"/>
    </location>
</feature>
<organism evidence="3 4">
    <name type="scientific">Populibacterium corticicola</name>
    <dbReference type="NCBI Taxonomy" id="1812826"/>
    <lineage>
        <taxon>Bacteria</taxon>
        <taxon>Bacillati</taxon>
        <taxon>Actinomycetota</taxon>
        <taxon>Actinomycetes</taxon>
        <taxon>Micrococcales</taxon>
        <taxon>Jonesiaceae</taxon>
        <taxon>Populibacterium</taxon>
    </lineage>
</organism>
<dbReference type="EMBL" id="JBHUOP010000007">
    <property type="protein sequence ID" value="MFD2841558.1"/>
    <property type="molecule type" value="Genomic_DNA"/>
</dbReference>
<reference evidence="4" key="1">
    <citation type="journal article" date="2019" name="Int. J. Syst. Evol. Microbiol.">
        <title>The Global Catalogue of Microorganisms (GCM) 10K type strain sequencing project: providing services to taxonomists for standard genome sequencing and annotation.</title>
        <authorList>
            <consortium name="The Broad Institute Genomics Platform"/>
            <consortium name="The Broad Institute Genome Sequencing Center for Infectious Disease"/>
            <person name="Wu L."/>
            <person name="Ma J."/>
        </authorList>
    </citation>
    <scope>NUCLEOTIDE SEQUENCE [LARGE SCALE GENOMIC DNA]</scope>
    <source>
        <strain evidence="4">KCTC 33576</strain>
    </source>
</reference>
<gene>
    <name evidence="3" type="ORF">ACFSYH_13415</name>
</gene>